<dbReference type="PANTHER" id="PTHR39183">
    <property type="entry name" value="SPORE COAT PROTEIN F-LIKE PROTEIN YHCQ"/>
    <property type="match status" value="1"/>
</dbReference>
<sequence>MNLLAHEMAELNELLMSCTNSIQSMALFINQAQNPQLREMITRHYAVHVQDYNMKVEFAKQRFGSTDQLNVPELQQMMPQTTNLQNRGQAPHNPLSAQQPAPVQPEIQLSQLDDRAIATSYLLTLKRAGREYAWATFETSTPQLRSFLEDAFRMCSHQAFEVWQWMVQQGWYPAVMAPQQAVQTLASSYREVPYHQPADAYQEGGKPYINRYQ</sequence>
<evidence type="ECO:0000256" key="3">
    <source>
        <dbReference type="ARBA" id="ARBA00024344"/>
    </source>
</evidence>
<dbReference type="Pfam" id="PF07875">
    <property type="entry name" value="Coat_F"/>
    <property type="match status" value="1"/>
</dbReference>
<organism evidence="4 5">
    <name type="scientific">Alicyclobacillus acidoterrestris (strain ATCC 49025 / DSM 3922 / CIP 106132 / NCIMB 13137 / GD3B)</name>
    <dbReference type="NCBI Taxonomy" id="1356854"/>
    <lineage>
        <taxon>Bacteria</taxon>
        <taxon>Bacillati</taxon>
        <taxon>Bacillota</taxon>
        <taxon>Bacilli</taxon>
        <taxon>Bacillales</taxon>
        <taxon>Alicyclobacillaceae</taxon>
        <taxon>Alicyclobacillus</taxon>
    </lineage>
</organism>
<dbReference type="STRING" id="1356854.N007_09510"/>
<protein>
    <submittedName>
        <fullName evidence="4">Spore coat protein</fullName>
    </submittedName>
</protein>
<accession>T0BXG6</accession>
<dbReference type="GO" id="GO:0030435">
    <property type="term" value="P:sporulation resulting in formation of a cellular spore"/>
    <property type="evidence" value="ECO:0007669"/>
    <property type="project" value="UniProtKB-KW"/>
</dbReference>
<dbReference type="KEGG" id="aaco:K1I37_16885"/>
<dbReference type="OrthoDB" id="2374504at2"/>
<keyword evidence="4" id="KW-0946">Virion</keyword>
<dbReference type="RefSeq" id="WP_021296962.1">
    <property type="nucleotide sequence ID" value="NZ_AURB01000141.1"/>
</dbReference>
<dbReference type="InterPro" id="IPR012851">
    <property type="entry name" value="Spore_coat_CotF-like"/>
</dbReference>
<dbReference type="InterPro" id="IPR012347">
    <property type="entry name" value="Ferritin-like"/>
</dbReference>
<keyword evidence="4" id="KW-0167">Capsid protein</keyword>
<comment type="subcellular location">
    <subcellularLocation>
        <location evidence="2">Spore coat</location>
    </subcellularLocation>
</comment>
<keyword evidence="1" id="KW-0749">Sporulation</keyword>
<dbReference type="AlphaFoldDB" id="T0BXG6"/>
<reference evidence="5" key="1">
    <citation type="journal article" date="2022" name="G3 (Bethesda)">
        <title>Unveiling the complete genome sequence of Alicyclobacillus acidoterrestris DSM 3922T, a taint-producing strain.</title>
        <authorList>
            <person name="Leonardo I.C."/>
            <person name="Barreto Crespo M.T."/>
            <person name="Gaspar F.B."/>
        </authorList>
    </citation>
    <scope>NUCLEOTIDE SEQUENCE [LARGE SCALE GENOMIC DNA]</scope>
    <source>
        <strain evidence="5">DSM 3922</strain>
    </source>
</reference>
<proteinExistence type="inferred from homology"/>
<evidence type="ECO:0000313" key="5">
    <source>
        <dbReference type="Proteomes" id="UP000829401"/>
    </source>
</evidence>
<comment type="similarity">
    <text evidence="3">Belongs to the CotF family.</text>
</comment>
<dbReference type="PANTHER" id="PTHR39183:SF1">
    <property type="entry name" value="SPORE COAT PROTEIN F-LIKE PROTEIN YHCQ"/>
    <property type="match status" value="1"/>
</dbReference>
<keyword evidence="5" id="KW-1185">Reference proteome</keyword>
<evidence type="ECO:0000313" key="4">
    <source>
        <dbReference type="EMBL" id="UNO48328.1"/>
    </source>
</evidence>
<dbReference type="Gene3D" id="1.20.1260.10">
    <property type="match status" value="1"/>
</dbReference>
<evidence type="ECO:0000256" key="2">
    <source>
        <dbReference type="ARBA" id="ARBA00024325"/>
    </source>
</evidence>
<accession>A0A9E6ZGP4</accession>
<dbReference type="eggNOG" id="COG5577">
    <property type="taxonomic scope" value="Bacteria"/>
</dbReference>
<dbReference type="Proteomes" id="UP000829401">
    <property type="component" value="Chromosome"/>
</dbReference>
<dbReference type="EMBL" id="CP080467">
    <property type="protein sequence ID" value="UNO48328.1"/>
    <property type="molecule type" value="Genomic_DNA"/>
</dbReference>
<name>T0BXG6_ALIAG</name>
<gene>
    <name evidence="4" type="ORF">K1I37_16885</name>
</gene>
<evidence type="ECO:0000256" key="1">
    <source>
        <dbReference type="ARBA" id="ARBA00022969"/>
    </source>
</evidence>